<dbReference type="AlphaFoldDB" id="A0A428Z5C5"/>
<reference evidence="1 2" key="1">
    <citation type="submission" date="2018-05" db="EMBL/GenBank/DDBJ databases">
        <title>Evolution of GPA BGCs.</title>
        <authorList>
            <person name="Waglechner N."/>
            <person name="Wright G.D."/>
        </authorList>
    </citation>
    <scope>NUCLEOTIDE SEQUENCE [LARGE SCALE GENOMIC DNA]</scope>
    <source>
        <strain evidence="1 2">A82846</strain>
    </source>
</reference>
<organism evidence="1 2">
    <name type="scientific">Kibdelosporangium aridum</name>
    <dbReference type="NCBI Taxonomy" id="2030"/>
    <lineage>
        <taxon>Bacteria</taxon>
        <taxon>Bacillati</taxon>
        <taxon>Actinomycetota</taxon>
        <taxon>Actinomycetes</taxon>
        <taxon>Pseudonocardiales</taxon>
        <taxon>Pseudonocardiaceae</taxon>
        <taxon>Kibdelosporangium</taxon>
    </lineage>
</organism>
<dbReference type="RefSeq" id="WP_037272566.1">
    <property type="nucleotide sequence ID" value="NZ_QHKI01000024.1"/>
</dbReference>
<comment type="caution">
    <text evidence="1">The sequence shown here is derived from an EMBL/GenBank/DDBJ whole genome shotgun (WGS) entry which is preliminary data.</text>
</comment>
<evidence type="ECO:0000313" key="1">
    <source>
        <dbReference type="EMBL" id="RSM81978.1"/>
    </source>
</evidence>
<proteinExistence type="predicted"/>
<evidence type="ECO:0008006" key="3">
    <source>
        <dbReference type="Google" id="ProtNLM"/>
    </source>
</evidence>
<evidence type="ECO:0000313" key="2">
    <source>
        <dbReference type="Proteomes" id="UP000287547"/>
    </source>
</evidence>
<protein>
    <recommendedName>
        <fullName evidence="3">Lipoprotein LpqN</fullName>
    </recommendedName>
</protein>
<name>A0A428Z5C5_KIBAR</name>
<sequence>MTIESTVPAAKTVRYPGEELPAPPPFAIDIPEDFVATAAPRLLALVQPKVKADKFQPSLTVTADLIPASIEPAAVLNPMLDEAVKRPEGELVTPATEQGSHQAAGSVRFAVSDVSGPVSLGQSLSIHLAPDALSNGMRYAFSVSATWDANNSHDVGATLRAIQDSFRFNA</sequence>
<dbReference type="EMBL" id="QHKI01000024">
    <property type="protein sequence ID" value="RSM81978.1"/>
    <property type="molecule type" value="Genomic_DNA"/>
</dbReference>
<gene>
    <name evidence="1" type="ORF">DMH04_26925</name>
</gene>
<dbReference type="OrthoDB" id="4826100at2"/>
<dbReference type="Proteomes" id="UP000287547">
    <property type="component" value="Unassembled WGS sequence"/>
</dbReference>
<accession>A0A428Z5C5</accession>